<feature type="domain" description="HIT" evidence="4">
    <location>
        <begin position="4"/>
        <end position="110"/>
    </location>
</feature>
<dbReference type="AlphaFoldDB" id="A0A3E1K630"/>
<evidence type="ECO:0000256" key="2">
    <source>
        <dbReference type="PIRSR" id="PIRSR601310-3"/>
    </source>
</evidence>
<dbReference type="PANTHER" id="PTHR42997">
    <property type="entry name" value="HIT FAMILY HYDROLASE"/>
    <property type="match status" value="1"/>
</dbReference>
<dbReference type="InterPro" id="IPR052908">
    <property type="entry name" value="AP-4-A_phosphorylase"/>
</dbReference>
<protein>
    <submittedName>
        <fullName evidence="5">HIT family protein</fullName>
    </submittedName>
</protein>
<evidence type="ECO:0000259" key="4">
    <source>
        <dbReference type="PROSITE" id="PS51084"/>
    </source>
</evidence>
<dbReference type="RefSeq" id="WP_116651619.1">
    <property type="nucleotide sequence ID" value="NZ_QUZK01000047.1"/>
</dbReference>
<dbReference type="Pfam" id="PF01230">
    <property type="entry name" value="HIT"/>
    <property type="match status" value="1"/>
</dbReference>
<dbReference type="InterPro" id="IPR011146">
    <property type="entry name" value="HIT-like"/>
</dbReference>
<feature type="active site" description="Tele-AMP-histidine intermediate" evidence="1">
    <location>
        <position position="97"/>
    </location>
</feature>
<dbReference type="SUPFAM" id="SSF54197">
    <property type="entry name" value="HIT-like"/>
    <property type="match status" value="1"/>
</dbReference>
<name>A0A3E1K630_9GAMM</name>
<dbReference type="Proteomes" id="UP000260351">
    <property type="component" value="Unassembled WGS sequence"/>
</dbReference>
<dbReference type="InterPro" id="IPR001310">
    <property type="entry name" value="Histidine_triad_HIT"/>
</dbReference>
<gene>
    <name evidence="5" type="ORF">DZC52_13200</name>
</gene>
<dbReference type="PROSITE" id="PS51084">
    <property type="entry name" value="HIT_2"/>
    <property type="match status" value="1"/>
</dbReference>
<dbReference type="PANTHER" id="PTHR42997:SF1">
    <property type="entry name" value="AP-4-A PHOSPHORYLASE"/>
    <property type="match status" value="1"/>
</dbReference>
<evidence type="ECO:0000313" key="6">
    <source>
        <dbReference type="Proteomes" id="UP000260351"/>
    </source>
</evidence>
<dbReference type="InterPro" id="IPR019808">
    <property type="entry name" value="Histidine_triad_CS"/>
</dbReference>
<evidence type="ECO:0000313" key="5">
    <source>
        <dbReference type="EMBL" id="RFF29396.1"/>
    </source>
</evidence>
<sequence length="130" mass="14803">MAEEDCPFCDPDPEQVLYDNEHLLALWDRYPVSPGHALLVPRRHVAGWFEASPAEQLALVAALPVVREKIERMHQPSGWNIGINVGRSAGQTVFHLHVHLIPRYDGDQEDPRGGVRHVVPEKARYWEDPE</sequence>
<dbReference type="PROSITE" id="PS00892">
    <property type="entry name" value="HIT_1"/>
    <property type="match status" value="1"/>
</dbReference>
<evidence type="ECO:0000256" key="1">
    <source>
        <dbReference type="PIRSR" id="PIRSR601310-1"/>
    </source>
</evidence>
<proteinExistence type="predicted"/>
<dbReference type="GO" id="GO:0003824">
    <property type="term" value="F:catalytic activity"/>
    <property type="evidence" value="ECO:0007669"/>
    <property type="project" value="InterPro"/>
</dbReference>
<keyword evidence="6" id="KW-1185">Reference proteome</keyword>
<comment type="caution">
    <text evidence="5">The sequence shown here is derived from an EMBL/GenBank/DDBJ whole genome shotgun (WGS) entry which is preliminary data.</text>
</comment>
<reference evidence="5 6" key="1">
    <citation type="submission" date="2018-08" db="EMBL/GenBank/DDBJ databases">
        <title>Wenzhouxiangella salilacus sp. nov., a novel bacterium isolated from a saline lake in Xinjiang Province, China.</title>
        <authorList>
            <person name="Han S."/>
        </authorList>
    </citation>
    <scope>NUCLEOTIDE SEQUENCE [LARGE SCALE GENOMIC DNA]</scope>
    <source>
        <strain evidence="5 6">XDB06</strain>
    </source>
</reference>
<feature type="short sequence motif" description="Histidine triad motif" evidence="2 3">
    <location>
        <begin position="95"/>
        <end position="99"/>
    </location>
</feature>
<accession>A0A3E1K630</accession>
<dbReference type="PRINTS" id="PR00332">
    <property type="entry name" value="HISTRIAD"/>
</dbReference>
<dbReference type="EMBL" id="QUZK01000047">
    <property type="protein sequence ID" value="RFF29396.1"/>
    <property type="molecule type" value="Genomic_DNA"/>
</dbReference>
<organism evidence="5 6">
    <name type="scientific">Wenzhouxiangella sediminis</name>
    <dbReference type="NCBI Taxonomy" id="1792836"/>
    <lineage>
        <taxon>Bacteria</taxon>
        <taxon>Pseudomonadati</taxon>
        <taxon>Pseudomonadota</taxon>
        <taxon>Gammaproteobacteria</taxon>
        <taxon>Chromatiales</taxon>
        <taxon>Wenzhouxiangellaceae</taxon>
        <taxon>Wenzhouxiangella</taxon>
    </lineage>
</organism>
<dbReference type="OrthoDB" id="9784774at2"/>
<dbReference type="Gene3D" id="3.30.428.10">
    <property type="entry name" value="HIT-like"/>
    <property type="match status" value="1"/>
</dbReference>
<evidence type="ECO:0000256" key="3">
    <source>
        <dbReference type="PROSITE-ProRule" id="PRU00464"/>
    </source>
</evidence>
<dbReference type="InterPro" id="IPR036265">
    <property type="entry name" value="HIT-like_sf"/>
</dbReference>